<evidence type="ECO:0000256" key="6">
    <source>
        <dbReference type="SAM" id="Phobius"/>
    </source>
</evidence>
<feature type="transmembrane region" description="Helical" evidence="6">
    <location>
        <begin position="280"/>
        <end position="303"/>
    </location>
</feature>
<dbReference type="PANTHER" id="PTHR23507">
    <property type="entry name" value="ZGC:174356"/>
    <property type="match status" value="1"/>
</dbReference>
<name>A0AAI8YFF7_9PEZI</name>
<sequence length="510" mass="54704">METSPRPNSPPPPHPGTPLSRRPGYVVALLTLTSFLVEMGLTLNEVPSVSVVTALICSRYYNYEVPAEQLTEQECTQNTQVVEEVNRFLMINTIISSILTLLVALAFAAAADVYGRKRIFSFCILGMLLSNALSVLFARLVPSVSVESIWWANVAVLLGGGFRVAEALVFTMITDVADERWRTTWFQIAICGILLAEILGSLLSGFLLGESLWLPMYLGLVFLAAGQTLAFFIPETLHMRHLEQHRQHSPLATPPTSLSTHIRSIWHSIKTAIPSLPHSGILPLLPAASLVIPLGTTAMFTMIQALPTRYATTFAQSSQYEALRGGTNLAVLLIILPLLSYHLRHHPILRRDALLNLGSSLFLVAGMLVIAAAPNLAAALVGLVLFSLGAGVPALVRSIIAQVVDRAHWGALFGVLAVLEQLGGLVFSLVMAALLQRGLAEGGGGGSLGYPFWFAFAVLVIVCACSWFARPRAPAGMMGEEDAVELTRARGPGGGVERGADGVDSAASRE</sequence>
<dbReference type="PROSITE" id="PS50850">
    <property type="entry name" value="MFS"/>
    <property type="match status" value="1"/>
</dbReference>
<keyword evidence="4 6" id="KW-0472">Membrane</keyword>
<evidence type="ECO:0000256" key="4">
    <source>
        <dbReference type="ARBA" id="ARBA00023136"/>
    </source>
</evidence>
<dbReference type="Gene3D" id="1.20.1250.20">
    <property type="entry name" value="MFS general substrate transporter like domains"/>
    <property type="match status" value="1"/>
</dbReference>
<dbReference type="EMBL" id="CAUWAG010000004">
    <property type="protein sequence ID" value="CAJ2502877.1"/>
    <property type="molecule type" value="Genomic_DNA"/>
</dbReference>
<evidence type="ECO:0000313" key="9">
    <source>
        <dbReference type="Proteomes" id="UP001295740"/>
    </source>
</evidence>
<feature type="transmembrane region" description="Helical" evidence="6">
    <location>
        <begin position="119"/>
        <end position="138"/>
    </location>
</feature>
<dbReference type="Proteomes" id="UP001295740">
    <property type="component" value="Unassembled WGS sequence"/>
</dbReference>
<evidence type="ECO:0000256" key="3">
    <source>
        <dbReference type="ARBA" id="ARBA00022989"/>
    </source>
</evidence>
<dbReference type="SUPFAM" id="SSF103473">
    <property type="entry name" value="MFS general substrate transporter"/>
    <property type="match status" value="1"/>
</dbReference>
<evidence type="ECO:0000256" key="5">
    <source>
        <dbReference type="SAM" id="MobiDB-lite"/>
    </source>
</evidence>
<accession>A0AAI8YFF7</accession>
<feature type="region of interest" description="Disordered" evidence="5">
    <location>
        <begin position="1"/>
        <end position="20"/>
    </location>
</feature>
<feature type="domain" description="Major facilitator superfamily (MFS) profile" evidence="7">
    <location>
        <begin position="26"/>
        <end position="474"/>
    </location>
</feature>
<protein>
    <submittedName>
        <fullName evidence="8">Uu.00g102710.m01.CDS01</fullName>
    </submittedName>
</protein>
<feature type="region of interest" description="Disordered" evidence="5">
    <location>
        <begin position="488"/>
        <end position="510"/>
    </location>
</feature>
<feature type="transmembrane region" description="Helical" evidence="6">
    <location>
        <begin position="379"/>
        <end position="400"/>
    </location>
</feature>
<gene>
    <name evidence="8" type="ORF">KHLLAP_LOCUS3345</name>
</gene>
<feature type="compositionally biased region" description="Pro residues" evidence="5">
    <location>
        <begin position="7"/>
        <end position="16"/>
    </location>
</feature>
<dbReference type="PANTHER" id="PTHR23507:SF1">
    <property type="entry name" value="FI18259P1-RELATED"/>
    <property type="match status" value="1"/>
</dbReference>
<reference evidence="8" key="1">
    <citation type="submission" date="2023-10" db="EMBL/GenBank/DDBJ databases">
        <authorList>
            <person name="Hackl T."/>
        </authorList>
    </citation>
    <scope>NUCLEOTIDE SEQUENCE</scope>
</reference>
<keyword evidence="9" id="KW-1185">Reference proteome</keyword>
<dbReference type="InterPro" id="IPR011701">
    <property type="entry name" value="MFS"/>
</dbReference>
<dbReference type="InterPro" id="IPR020846">
    <property type="entry name" value="MFS_dom"/>
</dbReference>
<proteinExistence type="predicted"/>
<feature type="transmembrane region" description="Helical" evidence="6">
    <location>
        <begin position="185"/>
        <end position="208"/>
    </location>
</feature>
<evidence type="ECO:0000259" key="7">
    <source>
        <dbReference type="PROSITE" id="PS50850"/>
    </source>
</evidence>
<keyword evidence="3 6" id="KW-1133">Transmembrane helix</keyword>
<feature type="transmembrane region" description="Helical" evidence="6">
    <location>
        <begin position="214"/>
        <end position="233"/>
    </location>
</feature>
<feature type="transmembrane region" description="Helical" evidence="6">
    <location>
        <begin position="353"/>
        <end position="373"/>
    </location>
</feature>
<evidence type="ECO:0000256" key="2">
    <source>
        <dbReference type="ARBA" id="ARBA00022692"/>
    </source>
</evidence>
<evidence type="ECO:0000313" key="8">
    <source>
        <dbReference type="EMBL" id="CAJ2502877.1"/>
    </source>
</evidence>
<comment type="caution">
    <text evidence="8">The sequence shown here is derived from an EMBL/GenBank/DDBJ whole genome shotgun (WGS) entry which is preliminary data.</text>
</comment>
<dbReference type="AlphaFoldDB" id="A0AAI8YFF7"/>
<comment type="subcellular location">
    <subcellularLocation>
        <location evidence="1">Membrane</location>
        <topology evidence="1">Multi-pass membrane protein</topology>
    </subcellularLocation>
</comment>
<feature type="transmembrane region" description="Helical" evidence="6">
    <location>
        <begin position="88"/>
        <end position="107"/>
    </location>
</feature>
<dbReference type="GO" id="GO:0016020">
    <property type="term" value="C:membrane"/>
    <property type="evidence" value="ECO:0007669"/>
    <property type="project" value="UniProtKB-SubCell"/>
</dbReference>
<keyword evidence="2 6" id="KW-0812">Transmembrane</keyword>
<feature type="transmembrane region" description="Helical" evidence="6">
    <location>
        <begin position="150"/>
        <end position="173"/>
    </location>
</feature>
<organism evidence="8 9">
    <name type="scientific">Anthostomella pinea</name>
    <dbReference type="NCBI Taxonomy" id="933095"/>
    <lineage>
        <taxon>Eukaryota</taxon>
        <taxon>Fungi</taxon>
        <taxon>Dikarya</taxon>
        <taxon>Ascomycota</taxon>
        <taxon>Pezizomycotina</taxon>
        <taxon>Sordariomycetes</taxon>
        <taxon>Xylariomycetidae</taxon>
        <taxon>Xylariales</taxon>
        <taxon>Xylariaceae</taxon>
        <taxon>Anthostomella</taxon>
    </lineage>
</organism>
<feature type="transmembrane region" description="Helical" evidence="6">
    <location>
        <begin position="450"/>
        <end position="469"/>
    </location>
</feature>
<feature type="transmembrane region" description="Helical" evidence="6">
    <location>
        <begin position="412"/>
        <end position="435"/>
    </location>
</feature>
<dbReference type="InterPro" id="IPR036259">
    <property type="entry name" value="MFS_trans_sf"/>
</dbReference>
<dbReference type="Pfam" id="PF07690">
    <property type="entry name" value="MFS_1"/>
    <property type="match status" value="1"/>
</dbReference>
<evidence type="ECO:0000256" key="1">
    <source>
        <dbReference type="ARBA" id="ARBA00004141"/>
    </source>
</evidence>
<feature type="transmembrane region" description="Helical" evidence="6">
    <location>
        <begin position="323"/>
        <end position="341"/>
    </location>
</feature>
<dbReference type="GO" id="GO:0022857">
    <property type="term" value="F:transmembrane transporter activity"/>
    <property type="evidence" value="ECO:0007669"/>
    <property type="project" value="InterPro"/>
</dbReference>